<name>A0AB34J083_PRYPA</name>
<gene>
    <name evidence="2" type="ORF">AB1Y20_006445</name>
</gene>
<dbReference type="AlphaFoldDB" id="A0AB34J083"/>
<proteinExistence type="predicted"/>
<evidence type="ECO:0000313" key="3">
    <source>
        <dbReference type="Proteomes" id="UP001515480"/>
    </source>
</evidence>
<feature type="region of interest" description="Disordered" evidence="1">
    <location>
        <begin position="292"/>
        <end position="331"/>
    </location>
</feature>
<feature type="compositionally biased region" description="Basic residues" evidence="1">
    <location>
        <begin position="106"/>
        <end position="118"/>
    </location>
</feature>
<dbReference type="EMBL" id="JBGBPQ010000015">
    <property type="protein sequence ID" value="KAL1510113.1"/>
    <property type="molecule type" value="Genomic_DNA"/>
</dbReference>
<organism evidence="2 3">
    <name type="scientific">Prymnesium parvum</name>
    <name type="common">Toxic golden alga</name>
    <dbReference type="NCBI Taxonomy" id="97485"/>
    <lineage>
        <taxon>Eukaryota</taxon>
        <taxon>Haptista</taxon>
        <taxon>Haptophyta</taxon>
        <taxon>Prymnesiophyceae</taxon>
        <taxon>Prymnesiales</taxon>
        <taxon>Prymnesiaceae</taxon>
        <taxon>Prymnesium</taxon>
    </lineage>
</organism>
<reference evidence="2 3" key="1">
    <citation type="journal article" date="2024" name="Science">
        <title>Giant polyketide synthase enzymes in the biosynthesis of giant marine polyether toxins.</title>
        <authorList>
            <person name="Fallon T.R."/>
            <person name="Shende V.V."/>
            <person name="Wierzbicki I.H."/>
            <person name="Pendleton A.L."/>
            <person name="Watervoot N.F."/>
            <person name="Auber R.P."/>
            <person name="Gonzalez D.J."/>
            <person name="Wisecaver J.H."/>
            <person name="Moore B.S."/>
        </authorList>
    </citation>
    <scope>NUCLEOTIDE SEQUENCE [LARGE SCALE GENOMIC DNA]</scope>
    <source>
        <strain evidence="2 3">12B1</strain>
    </source>
</reference>
<evidence type="ECO:0000256" key="1">
    <source>
        <dbReference type="SAM" id="MobiDB-lite"/>
    </source>
</evidence>
<feature type="compositionally biased region" description="Basic and acidic residues" evidence="1">
    <location>
        <begin position="90"/>
        <end position="105"/>
    </location>
</feature>
<dbReference type="Proteomes" id="UP001515480">
    <property type="component" value="Unassembled WGS sequence"/>
</dbReference>
<feature type="region of interest" description="Disordered" evidence="1">
    <location>
        <begin position="79"/>
        <end position="224"/>
    </location>
</feature>
<feature type="compositionally biased region" description="Acidic residues" evidence="1">
    <location>
        <begin position="170"/>
        <end position="190"/>
    </location>
</feature>
<accession>A0AB34J083</accession>
<comment type="caution">
    <text evidence="2">The sequence shown here is derived from an EMBL/GenBank/DDBJ whole genome shotgun (WGS) entry which is preliminary data.</text>
</comment>
<evidence type="ECO:0000313" key="2">
    <source>
        <dbReference type="EMBL" id="KAL1510113.1"/>
    </source>
</evidence>
<feature type="compositionally biased region" description="Acidic residues" evidence="1">
    <location>
        <begin position="200"/>
        <end position="213"/>
    </location>
</feature>
<keyword evidence="3" id="KW-1185">Reference proteome</keyword>
<protein>
    <submittedName>
        <fullName evidence="2">Uncharacterized protein</fullName>
    </submittedName>
</protein>
<sequence length="331" mass="35733">MRRKASAAALAPHLSPQLAHLVGSRGQLAKLDAPAGAPPAPSAVDAAALAARRAKAKAKDVAKKKRRHARLMAARALEAEASQALPATREPAELRQPVEPRASKAERRKAIKKAKKAARRGEGGAARALAAEEDGELTDSRWVMDDDDDDGRMRSSARPPAAVDICERADGEEEEEEEGEEEEEEEEEEAAGGAGGVAREEEDDEDDEPDEELEAHGAFVPDCVTDPADATAAERMVGRRVLFEGLVARQDLNGFTGTLCLWYAGARRWEVEVDKGDEHVRVLSRNIRWLDQAPPPKQGASNVAGGKKKLSIRKMPSTAGRRPVSGMKRKL</sequence>